<sequence>MESYEMQYVFRDINGKKLDLEWTNDINYPFLSPFEVLITKGRPIGKIAYLILEYEEKQYAFGTIVHSVGDRFIFFSGLTDPRIYDTISKKKGELSHITLEANKDKFHIKFKDTKTKAPIFQTDEIEKDYYYWFSLALQHPTVLLPLKHLKFNFDFPKGDGKRRLNELGISRKGIINKILTLPENRLYDDEFIDFDFYITRQDIDDKNTKLIPPTTMPPRTELARLYNVSLLDTGFKFGINISRMRPRKALEKDLVRIYHHEYVKDYLKKIGK</sequence>
<organism evidence="1">
    <name type="scientific">marine sediment metagenome</name>
    <dbReference type="NCBI Taxonomy" id="412755"/>
    <lineage>
        <taxon>unclassified sequences</taxon>
        <taxon>metagenomes</taxon>
        <taxon>ecological metagenomes</taxon>
    </lineage>
</organism>
<comment type="caution">
    <text evidence="1">The sequence shown here is derived from an EMBL/GenBank/DDBJ whole genome shotgun (WGS) entry which is preliminary data.</text>
</comment>
<accession>A0A0F9IH03</accession>
<proteinExistence type="predicted"/>
<evidence type="ECO:0000313" key="1">
    <source>
        <dbReference type="EMBL" id="KKL93060.1"/>
    </source>
</evidence>
<name>A0A0F9IH03_9ZZZZ</name>
<protein>
    <submittedName>
        <fullName evidence="1">Uncharacterized protein</fullName>
    </submittedName>
</protein>
<dbReference type="EMBL" id="LAZR01019297">
    <property type="protein sequence ID" value="KKL93060.1"/>
    <property type="molecule type" value="Genomic_DNA"/>
</dbReference>
<dbReference type="AlphaFoldDB" id="A0A0F9IH03"/>
<reference evidence="1" key="1">
    <citation type="journal article" date="2015" name="Nature">
        <title>Complex archaea that bridge the gap between prokaryotes and eukaryotes.</title>
        <authorList>
            <person name="Spang A."/>
            <person name="Saw J.H."/>
            <person name="Jorgensen S.L."/>
            <person name="Zaremba-Niedzwiedzka K."/>
            <person name="Martijn J."/>
            <person name="Lind A.E."/>
            <person name="van Eijk R."/>
            <person name="Schleper C."/>
            <person name="Guy L."/>
            <person name="Ettema T.J."/>
        </authorList>
    </citation>
    <scope>NUCLEOTIDE SEQUENCE</scope>
</reference>
<gene>
    <name evidence="1" type="ORF">LCGC14_1878460</name>
</gene>